<sequence>MDLNERLKNIKNNGIMNYISKDKIKATSERDVLNFAFDIEACAINNKSEMLTYSIALMSCNNDSDICYWYNNVTKFNDMLINLNCKQINLFAHNCLYDVKPFLLDFVKRYGNKQRQEDYFLKKQWNEFEKIYEVLNFQSSDKENKELKPFEYRLLMKNGVFYKLTIATEFGLINFYDTFKLAPFSLKKCCSDFLGLNLGKDGLDYDKERTLDEDLTEQEMTYIYEDVYGLSYLVKLLKINGIDLNGQKIKYDKLTNSGQALANYKLTLLEDYLNKQNAFENENLYDMVDTKLMKTNFHKLKNKGNVTEIKSNIVFEALFPKQSYFQDAWQRHSYYGGLSTVEYDNVRKFSKRKNKHGIVLDVNSLYPFIMSSRLLPYGEAQYRDTAYKNMNEKYKELYPLYIQDITIYDLKVKKNKMGFLQVKDNKHFSGRECLKNNIKDGEKVTLHLRLTNVLLDLLFECYDVKAYKLGGHMAFRGSYNLFKNYIDFWSKIKQENEGALRAFAKLMQNGLYGKFGMAGVTEITNFQNIDDVFTIEHTHENVVSDTIYLPMATFITSWAKDYLVKAINNNYERFMYCDTDSLHLYGTIEQVKGVEIGKKIYGLWDNEMCFEDFKYIGSKRYAEKNIKTHEWEIKCCGLTDEIMKKLDDINVFDVCEYSAKELAKMEYFTKEDSIYYYKDKACTQKIKGLIKSKKSKIIKGGTIIQEQPYMISLNNYFER</sequence>
<evidence type="ECO:0000256" key="5">
    <source>
        <dbReference type="ARBA" id="ARBA00022705"/>
    </source>
</evidence>
<dbReference type="Gene3D" id="1.10.287.690">
    <property type="entry name" value="Helix hairpin bin"/>
    <property type="match status" value="1"/>
</dbReference>
<dbReference type="GO" id="GO:0000166">
    <property type="term" value="F:nucleotide binding"/>
    <property type="evidence" value="ECO:0007669"/>
    <property type="project" value="InterPro"/>
</dbReference>
<dbReference type="GO" id="GO:0039693">
    <property type="term" value="P:viral DNA genome replication"/>
    <property type="evidence" value="ECO:0007669"/>
    <property type="project" value="UniProtKB-KW"/>
</dbReference>
<keyword evidence="4" id="KW-0548">Nucleotidyltransferase</keyword>
<evidence type="ECO:0000256" key="9">
    <source>
        <dbReference type="ARBA" id="ARBA00022932"/>
    </source>
</evidence>
<feature type="domain" description="DNA-directed DNA polymerase family B mitochondria/virus" evidence="13">
    <location>
        <begin position="203"/>
        <end position="587"/>
    </location>
</feature>
<dbReference type="PROSITE" id="PS00116">
    <property type="entry name" value="DNA_POLYMERASE_B"/>
    <property type="match status" value="1"/>
</dbReference>
<keyword evidence="9" id="KW-0239">DNA-directed DNA polymerase</keyword>
<evidence type="ECO:0000256" key="4">
    <source>
        <dbReference type="ARBA" id="ARBA00022695"/>
    </source>
</evidence>
<dbReference type="InterPro" id="IPR012337">
    <property type="entry name" value="RNaseH-like_sf"/>
</dbReference>
<dbReference type="SUPFAM" id="SSF53098">
    <property type="entry name" value="Ribonuclease H-like"/>
    <property type="match status" value="1"/>
</dbReference>
<keyword evidence="7" id="KW-0378">Hydrolase</keyword>
<evidence type="ECO:0000256" key="8">
    <source>
        <dbReference type="ARBA" id="ARBA00022839"/>
    </source>
</evidence>
<accession>A0A8S5P8S8</accession>
<dbReference type="Gene3D" id="3.30.420.10">
    <property type="entry name" value="Ribonuclease H-like superfamily/Ribonuclease H"/>
    <property type="match status" value="1"/>
</dbReference>
<dbReference type="SUPFAM" id="SSF56672">
    <property type="entry name" value="DNA/RNA polymerases"/>
    <property type="match status" value="1"/>
</dbReference>
<dbReference type="GO" id="GO:0006260">
    <property type="term" value="P:DNA replication"/>
    <property type="evidence" value="ECO:0007669"/>
    <property type="project" value="UniProtKB-KW"/>
</dbReference>
<dbReference type="EC" id="2.7.7.7" evidence="2"/>
<evidence type="ECO:0000256" key="12">
    <source>
        <dbReference type="ARBA" id="ARBA00049244"/>
    </source>
</evidence>
<dbReference type="InterPro" id="IPR017964">
    <property type="entry name" value="DNA-dir_DNA_pol_B_CS"/>
</dbReference>
<protein>
    <recommendedName>
        <fullName evidence="2">DNA-directed DNA polymerase</fullName>
        <ecNumber evidence="2">2.7.7.7</ecNumber>
    </recommendedName>
</protein>
<dbReference type="GO" id="GO:0003677">
    <property type="term" value="F:DNA binding"/>
    <property type="evidence" value="ECO:0007669"/>
    <property type="project" value="UniProtKB-KW"/>
</dbReference>
<name>A0A8S5P8S8_9CAUD</name>
<evidence type="ECO:0000256" key="2">
    <source>
        <dbReference type="ARBA" id="ARBA00012417"/>
    </source>
</evidence>
<dbReference type="InterPro" id="IPR043502">
    <property type="entry name" value="DNA/RNA_pol_sf"/>
</dbReference>
<dbReference type="PRINTS" id="PR00106">
    <property type="entry name" value="DNAPOLB"/>
</dbReference>
<dbReference type="InterPro" id="IPR006172">
    <property type="entry name" value="DNA-dir_DNA_pol_B"/>
</dbReference>
<proteinExistence type="inferred from homology"/>
<evidence type="ECO:0000256" key="1">
    <source>
        <dbReference type="ARBA" id="ARBA00005755"/>
    </source>
</evidence>
<dbReference type="Gene3D" id="3.30.1770.10">
    <property type="entry name" value="TPR 1 domain of DNA polymerase"/>
    <property type="match status" value="1"/>
</dbReference>
<keyword evidence="10" id="KW-1194">Viral DNA replication</keyword>
<evidence type="ECO:0000256" key="7">
    <source>
        <dbReference type="ARBA" id="ARBA00022801"/>
    </source>
</evidence>
<comment type="catalytic activity">
    <reaction evidence="12">
        <text>DNA(n) + a 2'-deoxyribonucleoside 5'-triphosphate = DNA(n+1) + diphosphate</text>
        <dbReference type="Rhea" id="RHEA:22508"/>
        <dbReference type="Rhea" id="RHEA-COMP:17339"/>
        <dbReference type="Rhea" id="RHEA-COMP:17340"/>
        <dbReference type="ChEBI" id="CHEBI:33019"/>
        <dbReference type="ChEBI" id="CHEBI:61560"/>
        <dbReference type="ChEBI" id="CHEBI:173112"/>
        <dbReference type="EC" id="2.7.7.7"/>
    </reaction>
</comment>
<dbReference type="Pfam" id="PF03175">
    <property type="entry name" value="DNA_pol_B_2"/>
    <property type="match status" value="1"/>
</dbReference>
<comment type="similarity">
    <text evidence="1">Belongs to the DNA polymerase type-B family.</text>
</comment>
<evidence type="ECO:0000259" key="13">
    <source>
        <dbReference type="Pfam" id="PF03175"/>
    </source>
</evidence>
<evidence type="ECO:0000256" key="11">
    <source>
        <dbReference type="ARBA" id="ARBA00023125"/>
    </source>
</evidence>
<dbReference type="Gene3D" id="4.10.80.20">
    <property type="entry name" value="DNA polymerase, domain 5"/>
    <property type="match status" value="1"/>
</dbReference>
<reference evidence="14" key="1">
    <citation type="journal article" date="2021" name="Proc. Natl. Acad. Sci. U.S.A.">
        <title>A Catalog of Tens of Thousands of Viruses from Human Metagenomes Reveals Hidden Associations with Chronic Diseases.</title>
        <authorList>
            <person name="Tisza M.J."/>
            <person name="Buck C.B."/>
        </authorList>
    </citation>
    <scope>NUCLEOTIDE SEQUENCE</scope>
    <source>
        <strain evidence="14">CtPr92</strain>
    </source>
</reference>
<organism evidence="14">
    <name type="scientific">Podoviridae sp. ctPr92</name>
    <dbReference type="NCBI Taxonomy" id="2825247"/>
    <lineage>
        <taxon>Viruses</taxon>
        <taxon>Duplodnaviria</taxon>
        <taxon>Heunggongvirae</taxon>
        <taxon>Uroviricota</taxon>
        <taxon>Caudoviricetes</taxon>
    </lineage>
</organism>
<evidence type="ECO:0000256" key="10">
    <source>
        <dbReference type="ARBA" id="ARBA00023109"/>
    </source>
</evidence>
<dbReference type="InterPro" id="IPR036397">
    <property type="entry name" value="RNaseH_sf"/>
</dbReference>
<dbReference type="InterPro" id="IPR023211">
    <property type="entry name" value="DNA_pol_palm_dom_sf"/>
</dbReference>
<keyword evidence="6" id="KW-0540">Nuclease</keyword>
<dbReference type="InterPro" id="IPR004868">
    <property type="entry name" value="DNA-dir_DNA_pol_B_mt/vir"/>
</dbReference>
<keyword evidence="11" id="KW-0238">DNA-binding</keyword>
<evidence type="ECO:0000313" key="14">
    <source>
        <dbReference type="EMBL" id="DAE02801.1"/>
    </source>
</evidence>
<dbReference type="GO" id="GO:0003887">
    <property type="term" value="F:DNA-directed DNA polymerase activity"/>
    <property type="evidence" value="ECO:0007669"/>
    <property type="project" value="UniProtKB-KW"/>
</dbReference>
<dbReference type="EMBL" id="BK015353">
    <property type="protein sequence ID" value="DAE02801.1"/>
    <property type="molecule type" value="Genomic_DNA"/>
</dbReference>
<keyword evidence="5" id="KW-0235">DNA replication</keyword>
<dbReference type="Gene3D" id="3.90.1600.10">
    <property type="entry name" value="Palm domain of DNA polymerase"/>
    <property type="match status" value="1"/>
</dbReference>
<keyword evidence="3" id="KW-0808">Transferase</keyword>
<keyword evidence="8" id="KW-0269">Exonuclease</keyword>
<evidence type="ECO:0000256" key="3">
    <source>
        <dbReference type="ARBA" id="ARBA00022679"/>
    </source>
</evidence>
<evidence type="ECO:0000256" key="6">
    <source>
        <dbReference type="ARBA" id="ARBA00022722"/>
    </source>
</evidence>
<dbReference type="GO" id="GO:0004527">
    <property type="term" value="F:exonuclease activity"/>
    <property type="evidence" value="ECO:0007669"/>
    <property type="project" value="UniProtKB-KW"/>
</dbReference>